<evidence type="ECO:0000259" key="1">
    <source>
        <dbReference type="PROSITE" id="PS50234"/>
    </source>
</evidence>
<dbReference type="Gene3D" id="3.30.2420.10">
    <property type="entry name" value="TonB"/>
    <property type="match status" value="1"/>
</dbReference>
<dbReference type="NCBIfam" id="NF033768">
    <property type="entry name" value="myxo_SS_tail"/>
    <property type="match status" value="1"/>
</dbReference>
<reference evidence="2" key="1">
    <citation type="journal article" date="2021" name="Microb. Physiol.">
        <title>Proteogenomic Insights into the Physiology of Marine, Sulfate-Reducing, Filamentous Desulfonema limicola and Desulfonema magnum.</title>
        <authorList>
            <person name="Schnaars V."/>
            <person name="Wohlbrand L."/>
            <person name="Scheve S."/>
            <person name="Hinrichs C."/>
            <person name="Reinhardt R."/>
            <person name="Rabus R."/>
        </authorList>
    </citation>
    <scope>NUCLEOTIDE SEQUENCE</scope>
    <source>
        <strain evidence="2">4be13</strain>
    </source>
</reference>
<dbReference type="KEGG" id="dmm:dnm_082770"/>
<dbReference type="EMBL" id="CP061800">
    <property type="protein sequence ID" value="QTA92201.1"/>
    <property type="molecule type" value="Genomic_DNA"/>
</dbReference>
<name>A0A975GSL8_9BACT</name>
<dbReference type="AlphaFoldDB" id="A0A975GSL8"/>
<dbReference type="PROSITE" id="PS50234">
    <property type="entry name" value="VWFA"/>
    <property type="match status" value="1"/>
</dbReference>
<evidence type="ECO:0000313" key="3">
    <source>
        <dbReference type="Proteomes" id="UP000663722"/>
    </source>
</evidence>
<dbReference type="SMART" id="SM00327">
    <property type="entry name" value="VWA"/>
    <property type="match status" value="1"/>
</dbReference>
<dbReference type="Gene3D" id="3.40.50.410">
    <property type="entry name" value="von Willebrand factor, type A domain"/>
    <property type="match status" value="1"/>
</dbReference>
<dbReference type="InterPro" id="IPR036465">
    <property type="entry name" value="vWFA_dom_sf"/>
</dbReference>
<organism evidence="2 3">
    <name type="scientific">Desulfonema magnum</name>
    <dbReference type="NCBI Taxonomy" id="45655"/>
    <lineage>
        <taxon>Bacteria</taxon>
        <taxon>Pseudomonadati</taxon>
        <taxon>Thermodesulfobacteriota</taxon>
        <taxon>Desulfobacteria</taxon>
        <taxon>Desulfobacterales</taxon>
        <taxon>Desulfococcaceae</taxon>
        <taxon>Desulfonema</taxon>
    </lineage>
</organism>
<accession>A0A975GSL8</accession>
<feature type="domain" description="VWFA" evidence="1">
    <location>
        <begin position="1"/>
        <end position="160"/>
    </location>
</feature>
<dbReference type="InterPro" id="IPR049806">
    <property type="entry name" value="MasK-like_C"/>
</dbReference>
<evidence type="ECO:0000313" key="2">
    <source>
        <dbReference type="EMBL" id="QTA92201.1"/>
    </source>
</evidence>
<dbReference type="SUPFAM" id="SSF53300">
    <property type="entry name" value="vWA-like"/>
    <property type="match status" value="1"/>
</dbReference>
<dbReference type="InterPro" id="IPR002035">
    <property type="entry name" value="VWF_A"/>
</dbReference>
<gene>
    <name evidence="2" type="ORF">dnm_082770</name>
</gene>
<dbReference type="Pfam" id="PF13768">
    <property type="entry name" value="VWA_3"/>
    <property type="match status" value="1"/>
</dbReference>
<keyword evidence="3" id="KW-1185">Reference proteome</keyword>
<sequence>MNGFPLDISKQLLKNLIGNLRPSDKFNVLLFAGASQFLSEQSLPATPENINKAIQVIDYQRGGGGTELLPALKRALAFKGTQAYSRSFVIVTDGYVTVEKEAFDVIRNSLGSANMFAFGIGSSVNRYIIEGMARVGMGEPFVITKPEEGPGKAEKFRKYIQFPVLTRAKADFGNFEVYDVEPPGIPDVLAERPVIIFGKWQGQPKGKIRLTGISGNQEYVKTVDVSQIRPLDVNAALPYLWARHRIALLSDYNNIRRDDGNTKEITRLGLKYNLLTEYTSFVAIDTVVRRKDGKVTTVKQPLPLPEGVSDYAVGQPVMRSAVRRLSKSIRPPAVPGGRGIAMPLIESEMAVPPPEPKEEREKVVSTDETLMKPRIKGLVRDVSDQIKVSENLSEQEVQRLLQRHLKEIEHCFRQTLQKESGRGEAVLKIVIDAAGQVTDIKFISAALKNEDLNTCVIKQVREWKFPVPADGKVASVEYSLIFE</sequence>
<protein>
    <submittedName>
        <fullName evidence="2">von Willebrand factor A-like domain-containing protein</fullName>
    </submittedName>
</protein>
<dbReference type="SUPFAM" id="SSF74653">
    <property type="entry name" value="TolA/TonB C-terminal domain"/>
    <property type="match status" value="1"/>
</dbReference>
<dbReference type="Proteomes" id="UP000663722">
    <property type="component" value="Chromosome"/>
</dbReference>
<proteinExistence type="predicted"/>
<dbReference type="PANTHER" id="PTHR45737">
    <property type="entry name" value="VON WILLEBRAND FACTOR A DOMAIN-CONTAINING PROTEIN 5A"/>
    <property type="match status" value="1"/>
</dbReference>
<dbReference type="RefSeq" id="WP_207679662.1">
    <property type="nucleotide sequence ID" value="NZ_CP061800.1"/>
</dbReference>
<dbReference type="PANTHER" id="PTHR45737:SF6">
    <property type="entry name" value="VON WILLEBRAND FACTOR A DOMAIN-CONTAINING PROTEIN 5A"/>
    <property type="match status" value="1"/>
</dbReference>